<keyword evidence="2" id="KW-1185">Reference proteome</keyword>
<dbReference type="PANTHER" id="PTHR36045">
    <property type="entry name" value="OS04G0558500 PROTEIN"/>
    <property type="match status" value="1"/>
</dbReference>
<dbReference type="Proteomes" id="UP000515121">
    <property type="component" value="Unplaced"/>
</dbReference>
<evidence type="ECO:0000313" key="3">
    <source>
        <dbReference type="RefSeq" id="XP_022770425.1"/>
    </source>
</evidence>
<sequence>MALNNILKTLETRIGNRPAESEPGSEEDLEELESDVKKMAEKILECRATIPDQLKITLDSILSPQRPNLPGIHGSEPGPSAEHNANSVEMGLDEGRRTVEKIRIIKEQISNNISAMPAVVKRMKECISRIEKLDSCNGIICPAFKKRKLVDPMKVDFHN</sequence>
<dbReference type="AlphaFoldDB" id="A0A6P6B054"/>
<organism evidence="2 3">
    <name type="scientific">Durio zibethinus</name>
    <name type="common">Durian</name>
    <dbReference type="NCBI Taxonomy" id="66656"/>
    <lineage>
        <taxon>Eukaryota</taxon>
        <taxon>Viridiplantae</taxon>
        <taxon>Streptophyta</taxon>
        <taxon>Embryophyta</taxon>
        <taxon>Tracheophyta</taxon>
        <taxon>Spermatophyta</taxon>
        <taxon>Magnoliopsida</taxon>
        <taxon>eudicotyledons</taxon>
        <taxon>Gunneridae</taxon>
        <taxon>Pentapetalae</taxon>
        <taxon>rosids</taxon>
        <taxon>malvids</taxon>
        <taxon>Malvales</taxon>
        <taxon>Malvaceae</taxon>
        <taxon>Helicteroideae</taxon>
        <taxon>Durio</taxon>
    </lineage>
</organism>
<dbReference type="OrthoDB" id="781564at2759"/>
<protein>
    <submittedName>
        <fullName evidence="3">Uncharacterized protein LOC111313861</fullName>
    </submittedName>
</protein>
<dbReference type="RefSeq" id="XP_022770425.1">
    <property type="nucleotide sequence ID" value="XM_022914690.1"/>
</dbReference>
<evidence type="ECO:0000313" key="2">
    <source>
        <dbReference type="Proteomes" id="UP000515121"/>
    </source>
</evidence>
<dbReference type="PANTHER" id="PTHR36045:SF2">
    <property type="entry name" value="OS04G0558500 PROTEIN"/>
    <property type="match status" value="1"/>
</dbReference>
<name>A0A6P6B054_DURZI</name>
<feature type="region of interest" description="Disordered" evidence="1">
    <location>
        <begin position="65"/>
        <end position="85"/>
    </location>
</feature>
<accession>A0A6P6B054</accession>
<proteinExistence type="predicted"/>
<gene>
    <name evidence="3" type="primary">LOC111313861</name>
</gene>
<reference evidence="3" key="1">
    <citation type="submission" date="2025-08" db="UniProtKB">
        <authorList>
            <consortium name="RefSeq"/>
        </authorList>
    </citation>
    <scope>IDENTIFICATION</scope>
    <source>
        <tissue evidence="3">Fruit stalk</tissue>
    </source>
</reference>
<dbReference type="GeneID" id="111313861"/>
<evidence type="ECO:0000256" key="1">
    <source>
        <dbReference type="SAM" id="MobiDB-lite"/>
    </source>
</evidence>
<dbReference type="KEGG" id="dzi:111313861"/>